<name>A0A158DEP7_9BURK</name>
<dbReference type="Pfam" id="PF13400">
    <property type="entry name" value="Tad"/>
    <property type="match status" value="1"/>
</dbReference>
<feature type="domain" description="Putative Flp pilus-assembly TadG-like N-terminal" evidence="3">
    <location>
        <begin position="4"/>
        <end position="44"/>
    </location>
</feature>
<dbReference type="Pfam" id="PF09977">
    <property type="entry name" value="Tad_C"/>
    <property type="match status" value="1"/>
</dbReference>
<accession>A0A158DEP7</accession>
<dbReference type="Proteomes" id="UP000071859">
    <property type="component" value="Unassembled WGS sequence"/>
</dbReference>
<dbReference type="OrthoDB" id="8894266at2"/>
<organism evidence="4 5">
    <name type="scientific">Caballeronia calidae</name>
    <dbReference type="NCBI Taxonomy" id="1777139"/>
    <lineage>
        <taxon>Bacteria</taxon>
        <taxon>Pseudomonadati</taxon>
        <taxon>Pseudomonadota</taxon>
        <taxon>Betaproteobacteria</taxon>
        <taxon>Burkholderiales</taxon>
        <taxon>Burkholderiaceae</taxon>
        <taxon>Caballeronia</taxon>
    </lineage>
</organism>
<dbReference type="RefSeq" id="WP_062608654.1">
    <property type="nucleotide sequence ID" value="NZ_FCOX02000031.1"/>
</dbReference>
<dbReference type="InterPro" id="IPR028087">
    <property type="entry name" value="Tad_N"/>
</dbReference>
<feature type="chain" id="PRO_5007624068" description="DUF2134 domain-containing protein" evidence="1">
    <location>
        <begin position="20"/>
        <end position="324"/>
    </location>
</feature>
<protein>
    <recommendedName>
        <fullName evidence="6">DUF2134 domain-containing protein</fullName>
    </recommendedName>
</protein>
<keyword evidence="1" id="KW-0732">Signal</keyword>
<evidence type="ECO:0000313" key="5">
    <source>
        <dbReference type="Proteomes" id="UP000071859"/>
    </source>
</evidence>
<reference evidence="4" key="1">
    <citation type="submission" date="2016-01" db="EMBL/GenBank/DDBJ databases">
        <authorList>
            <person name="Peeters C."/>
        </authorList>
    </citation>
    <scope>NUCLEOTIDE SEQUENCE</scope>
    <source>
        <strain evidence="4">LMG 29321</strain>
    </source>
</reference>
<proteinExistence type="predicted"/>
<comment type="caution">
    <text evidence="4">The sequence shown here is derived from an EMBL/GenBank/DDBJ whole genome shotgun (WGS) entry which is preliminary data.</text>
</comment>
<evidence type="ECO:0000256" key="1">
    <source>
        <dbReference type="SAM" id="SignalP"/>
    </source>
</evidence>
<evidence type="ECO:0000259" key="3">
    <source>
        <dbReference type="Pfam" id="PF13400"/>
    </source>
</evidence>
<evidence type="ECO:0000313" key="4">
    <source>
        <dbReference type="EMBL" id="SAK93021.1"/>
    </source>
</evidence>
<gene>
    <name evidence="4" type="ORF">AWB78_05073</name>
</gene>
<dbReference type="InterPro" id="IPR018705">
    <property type="entry name" value="DUF2134_membrane"/>
</dbReference>
<dbReference type="EMBL" id="FCOX02000031">
    <property type="protein sequence ID" value="SAK93021.1"/>
    <property type="molecule type" value="Genomic_DNA"/>
</dbReference>
<evidence type="ECO:0008006" key="6">
    <source>
        <dbReference type="Google" id="ProtNLM"/>
    </source>
</evidence>
<sequence length="324" mass="32994">MAITMSFALIAALAFGAFAVDLGHAYMTQAELQTAADASALSGAGVLLTGGSAPNWNSAAVAAGDAVKLNSSDGQVLQNASVRGGYWNLAGSPSGMQSTSIYPGTYDAPAIQVTVSRATGLNGGPVGFFFAKLFGVNGGPVSATSVAIVAAPGHVAAGGLFPVAIGKCIYSQYWNAQTGTPKTDASGKPYTVQIGNGATYNGCEAGQWTSFLTDNNDVPTVRGLIKNGNPTGLNIGDRIWVESGVKTTIYSDVPSNVDVVVPVVEQATSSSQPIIAFAAFHIDNGQGGSGKYISGHFIAGYKIPTSVGQVGPYYGAYVPPRLAR</sequence>
<keyword evidence="5" id="KW-1185">Reference proteome</keyword>
<dbReference type="AlphaFoldDB" id="A0A158DEP7"/>
<feature type="signal peptide" evidence="1">
    <location>
        <begin position="1"/>
        <end position="19"/>
    </location>
</feature>
<evidence type="ECO:0000259" key="2">
    <source>
        <dbReference type="Pfam" id="PF09977"/>
    </source>
</evidence>
<feature type="domain" description="DUF2134" evidence="2">
    <location>
        <begin position="49"/>
        <end position="147"/>
    </location>
</feature>